<dbReference type="InParanoid" id="G7DZ59"/>
<dbReference type="GO" id="GO:0006412">
    <property type="term" value="P:translation"/>
    <property type="evidence" value="ECO:0007669"/>
    <property type="project" value="InterPro"/>
</dbReference>
<dbReference type="InterPro" id="IPR021137">
    <property type="entry name" value="Ribosomal_bL35-like"/>
</dbReference>
<reference evidence="4 5" key="2">
    <citation type="journal article" date="2012" name="Open Biol.">
        <title>Characteristics of nucleosomes and linker DNA regions on the genome of the basidiomycete Mixia osmundae revealed by mono- and dinucleosome mapping.</title>
        <authorList>
            <person name="Nishida H."/>
            <person name="Kondo S."/>
            <person name="Matsumoto T."/>
            <person name="Suzuki Y."/>
            <person name="Yoshikawa H."/>
            <person name="Taylor T.D."/>
            <person name="Sugiyama J."/>
        </authorList>
    </citation>
    <scope>NUCLEOTIDE SEQUENCE [LARGE SCALE GENOMIC DNA]</scope>
    <source>
        <strain evidence="5">CBS 9802 / IAM 14324 / JCM 22182 / KY 12970</strain>
    </source>
</reference>
<dbReference type="OMA" id="NTQKKML"/>
<dbReference type="PANTHER" id="PTHR33343">
    <property type="entry name" value="54S RIBOSOMAL PROTEIN BL35M"/>
    <property type="match status" value="1"/>
</dbReference>
<dbReference type="OrthoDB" id="162638at2759"/>
<protein>
    <recommendedName>
        <fullName evidence="6">50S ribosomal protein L35</fullName>
    </recommendedName>
</protein>
<dbReference type="FunCoup" id="G7DZ59">
    <property type="interactions" value="36"/>
</dbReference>
<dbReference type="GO" id="GO:0015934">
    <property type="term" value="C:large ribosomal subunit"/>
    <property type="evidence" value="ECO:0007669"/>
    <property type="project" value="TreeGrafter"/>
</dbReference>
<evidence type="ECO:0000256" key="1">
    <source>
        <dbReference type="ARBA" id="ARBA00006598"/>
    </source>
</evidence>
<dbReference type="RefSeq" id="XP_014566863.1">
    <property type="nucleotide sequence ID" value="XM_014711377.1"/>
</dbReference>
<dbReference type="PANTHER" id="PTHR33343:SF1">
    <property type="entry name" value="LARGE RIBOSOMAL SUBUNIT PROTEIN BL35M"/>
    <property type="match status" value="1"/>
</dbReference>
<dbReference type="AlphaFoldDB" id="G7DZ59"/>
<dbReference type="Gene3D" id="4.10.410.60">
    <property type="match status" value="1"/>
</dbReference>
<evidence type="ECO:0000313" key="4">
    <source>
        <dbReference type="EMBL" id="GAA95869.1"/>
    </source>
</evidence>
<dbReference type="SUPFAM" id="SSF143034">
    <property type="entry name" value="L35p-like"/>
    <property type="match status" value="1"/>
</dbReference>
<dbReference type="GO" id="GO:0003735">
    <property type="term" value="F:structural constituent of ribosome"/>
    <property type="evidence" value="ECO:0007669"/>
    <property type="project" value="InterPro"/>
</dbReference>
<dbReference type="eggNOG" id="ENOG502SCVE">
    <property type="taxonomic scope" value="Eukaryota"/>
</dbReference>
<evidence type="ECO:0000256" key="2">
    <source>
        <dbReference type="ARBA" id="ARBA00022980"/>
    </source>
</evidence>
<dbReference type="Pfam" id="PF01632">
    <property type="entry name" value="Ribosomal_L35p"/>
    <property type="match status" value="1"/>
</dbReference>
<proteinExistence type="inferred from homology"/>
<dbReference type="HOGENOM" id="CLU_154769_1_0_1"/>
<name>G7DZ59_MIXOS</name>
<accession>G7DZ59</accession>
<evidence type="ECO:0000313" key="5">
    <source>
        <dbReference type="Proteomes" id="UP000009131"/>
    </source>
</evidence>
<dbReference type="InterPro" id="IPR037229">
    <property type="entry name" value="Ribosomal_bL35_sf"/>
</dbReference>
<comment type="similarity">
    <text evidence="1">Belongs to the bacterial ribosomal protein bL35 family.</text>
</comment>
<organism evidence="4 5">
    <name type="scientific">Mixia osmundae (strain CBS 9802 / IAM 14324 / JCM 22182 / KY 12970)</name>
    <dbReference type="NCBI Taxonomy" id="764103"/>
    <lineage>
        <taxon>Eukaryota</taxon>
        <taxon>Fungi</taxon>
        <taxon>Dikarya</taxon>
        <taxon>Basidiomycota</taxon>
        <taxon>Pucciniomycotina</taxon>
        <taxon>Mixiomycetes</taxon>
        <taxon>Mixiales</taxon>
        <taxon>Mixiaceae</taxon>
        <taxon>Mixia</taxon>
    </lineage>
</organism>
<reference evidence="4 5" key="1">
    <citation type="journal article" date="2011" name="J. Gen. Appl. Microbiol.">
        <title>Draft genome sequencing of the enigmatic basidiomycete Mixia osmundae.</title>
        <authorList>
            <person name="Nishida H."/>
            <person name="Nagatsuka Y."/>
            <person name="Sugiyama J."/>
        </authorList>
    </citation>
    <scope>NUCLEOTIDE SEQUENCE [LARGE SCALE GENOMIC DNA]</scope>
    <source>
        <strain evidence="5">CBS 9802 / IAM 14324 / JCM 22182 / KY 12970</strain>
    </source>
</reference>
<evidence type="ECO:0000256" key="3">
    <source>
        <dbReference type="ARBA" id="ARBA00023274"/>
    </source>
</evidence>
<keyword evidence="2" id="KW-0689">Ribosomal protein</keyword>
<dbReference type="STRING" id="764103.G7DZ59"/>
<keyword evidence="3" id="KW-0687">Ribonucleoprotein</keyword>
<evidence type="ECO:0008006" key="6">
    <source>
        <dbReference type="Google" id="ProtNLM"/>
    </source>
</evidence>
<dbReference type="EMBL" id="BABT02000067">
    <property type="protein sequence ID" value="GAA95869.1"/>
    <property type="molecule type" value="Genomic_DNA"/>
</dbReference>
<sequence>MKSPSLSATAQSISSEMSALFGHRSAIQVILPSRGFASTSLALAGYKIKTHKGTAKRWTALASGLFKRGKVGKRHLNVTLTPERRQRLGGIAYANAWETRHLRKLLPYYKSA</sequence>
<gene>
    <name evidence="4" type="primary">Mo02526</name>
    <name evidence="4" type="ORF">E5Q_02526</name>
</gene>
<comment type="caution">
    <text evidence="4">The sequence shown here is derived from an EMBL/GenBank/DDBJ whole genome shotgun (WGS) entry which is preliminary data.</text>
</comment>
<keyword evidence="5" id="KW-1185">Reference proteome</keyword>
<dbReference type="Proteomes" id="UP000009131">
    <property type="component" value="Unassembled WGS sequence"/>
</dbReference>
<dbReference type="InterPro" id="IPR001706">
    <property type="entry name" value="Ribosomal_bL35"/>
</dbReference>